<dbReference type="InterPro" id="IPR029058">
    <property type="entry name" value="AB_hydrolase_fold"/>
</dbReference>
<dbReference type="Pfam" id="PF02627">
    <property type="entry name" value="CMD"/>
    <property type="match status" value="1"/>
</dbReference>
<dbReference type="eggNOG" id="COG0599">
    <property type="taxonomic scope" value="Bacteria"/>
</dbReference>
<dbReference type="Proteomes" id="UP000006242">
    <property type="component" value="Unassembled WGS sequence"/>
</dbReference>
<comment type="caution">
    <text evidence="3">The sequence shown here is derived from an EMBL/GenBank/DDBJ whole genome shotgun (WGS) entry which is preliminary data.</text>
</comment>
<gene>
    <name evidence="3" type="primary">pcaC</name>
    <name evidence="3" type="ORF">SSPSH_003589</name>
</gene>
<dbReference type="EC" id="3.1.1.24" evidence="3"/>
<keyword evidence="3" id="KW-0378">Hydrolase</keyword>
<dbReference type="OrthoDB" id="9801400at2"/>
<dbReference type="GO" id="GO:0051920">
    <property type="term" value="F:peroxiredoxin activity"/>
    <property type="evidence" value="ECO:0007669"/>
    <property type="project" value="InterPro"/>
</dbReference>
<dbReference type="PANTHER" id="PTHR33570">
    <property type="entry name" value="4-CARBOXYMUCONOLACTONE DECARBOXYLASE FAMILY PROTEIN"/>
    <property type="match status" value="1"/>
</dbReference>
<dbReference type="STRING" id="1033802.SSPSH_003589"/>
<dbReference type="InterPro" id="IPR029032">
    <property type="entry name" value="AhpD-like"/>
</dbReference>
<dbReference type="PRINTS" id="PR00111">
    <property type="entry name" value="ABHYDROLASE"/>
</dbReference>
<feature type="domain" description="Carboxymuconolactone decarboxylase-like" evidence="2">
    <location>
        <begin position="300"/>
        <end position="382"/>
    </location>
</feature>
<evidence type="ECO:0000259" key="1">
    <source>
        <dbReference type="Pfam" id="PF00561"/>
    </source>
</evidence>
<reference evidence="3 4" key="1">
    <citation type="journal article" date="2011" name="J. Bacteriol.">
        <title>Genome sequence of Salinisphaera shabanensis, a gammaproteobacterium from the harsh, variable environment of the brine-seawater interface of the Shaban Deep in the Red Sea.</title>
        <authorList>
            <person name="Antunes A."/>
            <person name="Alam I."/>
            <person name="Bajic V.B."/>
            <person name="Stingl U."/>
        </authorList>
    </citation>
    <scope>NUCLEOTIDE SEQUENCE [LARGE SCALE GENOMIC DNA]</scope>
    <source>
        <strain evidence="3 4">E1L3A</strain>
    </source>
</reference>
<protein>
    <submittedName>
        <fullName evidence="3">4-carboxymuconolactone decarboxylase protein</fullName>
        <ecNumber evidence="3">3.1.1.24</ecNumber>
    </submittedName>
</protein>
<name>U2FN26_9GAMM</name>
<evidence type="ECO:0000313" key="3">
    <source>
        <dbReference type="EMBL" id="ERJ17609.1"/>
    </source>
</evidence>
<evidence type="ECO:0000313" key="4">
    <source>
        <dbReference type="Proteomes" id="UP000006242"/>
    </source>
</evidence>
<dbReference type="SUPFAM" id="SSF69118">
    <property type="entry name" value="AhpD-like"/>
    <property type="match status" value="1"/>
</dbReference>
<dbReference type="InterPro" id="IPR000073">
    <property type="entry name" value="AB_hydrolase_1"/>
</dbReference>
<dbReference type="eggNOG" id="COG2021">
    <property type="taxonomic scope" value="Bacteria"/>
</dbReference>
<dbReference type="GO" id="GO:0047570">
    <property type="term" value="F:3-oxoadipate enol-lactonase activity"/>
    <property type="evidence" value="ECO:0007669"/>
    <property type="project" value="UniProtKB-EC"/>
</dbReference>
<dbReference type="Pfam" id="PF00561">
    <property type="entry name" value="Abhydrolase_1"/>
    <property type="match status" value="1"/>
</dbReference>
<feature type="domain" description="AB hydrolase-1" evidence="1">
    <location>
        <begin position="22"/>
        <end position="229"/>
    </location>
</feature>
<dbReference type="SUPFAM" id="SSF53474">
    <property type="entry name" value="alpha/beta-Hydrolases"/>
    <property type="match status" value="1"/>
</dbReference>
<dbReference type="InterPro" id="IPR003779">
    <property type="entry name" value="CMD-like"/>
</dbReference>
<dbReference type="RefSeq" id="WP_006915267.1">
    <property type="nucleotide sequence ID" value="NZ_AFNV02000033.1"/>
</dbReference>
<sequence>MAFVECNGRIIGYDDSGETALPVMLFAHPLGMSRQVWADVIAKLRGRYRCVCWDLPGHGASAPLDNAVTAHDLAADGQALLAALDISRCTFVGTSIGGVIGQALLLDAPELLDHVVLTNTGAVIGTAEAWHARAARVRSEGLAQIAPELSQRWFAATYKQNQPAAVAGWTHQLARTDDESYARLCELLANTDFRGKLGGIERPVQLIAGADDPATPVTALAALADELGGAPLATIDNIAHVPPVEDAEALTHCLLHACAAGDGATQPCTYAEGLNTRQSVLGREHVDRATASATSLDAPFQDLITRYAWGELWNNADLPRIQRSLITIAVLAALGRDSELRLHLKTAKHLGVDEAELRQALMHVAIYAGVPAAHHAFRLAKEQGWGVPDTR</sequence>
<keyword evidence="4" id="KW-1185">Reference proteome</keyword>
<dbReference type="InterPro" id="IPR052512">
    <property type="entry name" value="4CMD/NDH-1_regulator"/>
</dbReference>
<accession>U2FN26</accession>
<dbReference type="Gene3D" id="3.40.50.1820">
    <property type="entry name" value="alpha/beta hydrolase"/>
    <property type="match status" value="1"/>
</dbReference>
<evidence type="ECO:0000259" key="2">
    <source>
        <dbReference type="Pfam" id="PF02627"/>
    </source>
</evidence>
<dbReference type="PANTHER" id="PTHR33570:SF2">
    <property type="entry name" value="CARBOXYMUCONOLACTONE DECARBOXYLASE-LIKE DOMAIN-CONTAINING PROTEIN"/>
    <property type="match status" value="1"/>
</dbReference>
<proteinExistence type="predicted"/>
<organism evidence="3 4">
    <name type="scientific">Salinisphaera shabanensis E1L3A</name>
    <dbReference type="NCBI Taxonomy" id="1033802"/>
    <lineage>
        <taxon>Bacteria</taxon>
        <taxon>Pseudomonadati</taxon>
        <taxon>Pseudomonadota</taxon>
        <taxon>Gammaproteobacteria</taxon>
        <taxon>Salinisphaerales</taxon>
        <taxon>Salinisphaeraceae</taxon>
        <taxon>Salinisphaera</taxon>
    </lineage>
</organism>
<dbReference type="AlphaFoldDB" id="U2FN26"/>
<reference evidence="3 4" key="2">
    <citation type="journal article" date="2013" name="PLoS ONE">
        <title>INDIGO - INtegrated Data Warehouse of MIcrobial GenOmes with Examples from the Red Sea Extremophiles.</title>
        <authorList>
            <person name="Alam I."/>
            <person name="Antunes A."/>
            <person name="Kamau A.A."/>
            <person name="Ba Alawi W."/>
            <person name="Kalkatawi M."/>
            <person name="Stingl U."/>
            <person name="Bajic V.B."/>
        </authorList>
    </citation>
    <scope>NUCLEOTIDE SEQUENCE [LARGE SCALE GENOMIC DNA]</scope>
    <source>
        <strain evidence="3 4">E1L3A</strain>
    </source>
</reference>
<dbReference type="Gene3D" id="1.20.1290.10">
    <property type="entry name" value="AhpD-like"/>
    <property type="match status" value="1"/>
</dbReference>
<dbReference type="EMBL" id="AFNV02000033">
    <property type="protein sequence ID" value="ERJ17609.1"/>
    <property type="molecule type" value="Genomic_DNA"/>
</dbReference>